<feature type="transmembrane region" description="Helical" evidence="7">
    <location>
        <begin position="67"/>
        <end position="86"/>
    </location>
</feature>
<dbReference type="PANTHER" id="PTHR30213">
    <property type="entry name" value="INNER MEMBRANE PROTEIN YHJD"/>
    <property type="match status" value="1"/>
</dbReference>
<evidence type="ECO:0000256" key="1">
    <source>
        <dbReference type="ARBA" id="ARBA00004651"/>
    </source>
</evidence>
<feature type="transmembrane region" description="Helical" evidence="7">
    <location>
        <begin position="124"/>
        <end position="143"/>
    </location>
</feature>
<keyword evidence="4 7" id="KW-1133">Transmembrane helix</keyword>
<organism evidence="8 9">
    <name type="scientific">Egicoccus halophilus</name>
    <dbReference type="NCBI Taxonomy" id="1670830"/>
    <lineage>
        <taxon>Bacteria</taxon>
        <taxon>Bacillati</taxon>
        <taxon>Actinomycetota</taxon>
        <taxon>Nitriliruptoria</taxon>
        <taxon>Egicoccales</taxon>
        <taxon>Egicoccaceae</taxon>
        <taxon>Egicoccus</taxon>
    </lineage>
</organism>
<dbReference type="GO" id="GO:0005886">
    <property type="term" value="C:plasma membrane"/>
    <property type="evidence" value="ECO:0007669"/>
    <property type="project" value="UniProtKB-SubCell"/>
</dbReference>
<evidence type="ECO:0000256" key="3">
    <source>
        <dbReference type="ARBA" id="ARBA00022692"/>
    </source>
</evidence>
<keyword evidence="9" id="KW-1185">Reference proteome</keyword>
<dbReference type="RefSeq" id="WP_165404024.1">
    <property type="nucleotide sequence ID" value="NZ_BMHA01000008.1"/>
</dbReference>
<dbReference type="PANTHER" id="PTHR30213:SF0">
    <property type="entry name" value="UPF0761 MEMBRANE PROTEIN YIHY"/>
    <property type="match status" value="1"/>
</dbReference>
<feature type="transmembrane region" description="Helical" evidence="7">
    <location>
        <begin position="233"/>
        <end position="256"/>
    </location>
</feature>
<protein>
    <recommendedName>
        <fullName evidence="10">YihY family inner membrane protein</fullName>
    </recommendedName>
</protein>
<name>A0A8J3A932_9ACTN</name>
<evidence type="ECO:0000313" key="9">
    <source>
        <dbReference type="Proteomes" id="UP000650511"/>
    </source>
</evidence>
<evidence type="ECO:0000256" key="7">
    <source>
        <dbReference type="SAM" id="Phobius"/>
    </source>
</evidence>
<evidence type="ECO:0000256" key="4">
    <source>
        <dbReference type="ARBA" id="ARBA00022989"/>
    </source>
</evidence>
<dbReference type="Proteomes" id="UP000650511">
    <property type="component" value="Unassembled WGS sequence"/>
</dbReference>
<comment type="subcellular location">
    <subcellularLocation>
        <location evidence="1">Cell membrane</location>
        <topology evidence="1">Multi-pass membrane protein</topology>
    </subcellularLocation>
</comment>
<dbReference type="EMBL" id="BMHA01000008">
    <property type="protein sequence ID" value="GGI07193.1"/>
    <property type="molecule type" value="Genomic_DNA"/>
</dbReference>
<feature type="transmembrane region" description="Helical" evidence="7">
    <location>
        <begin position="199"/>
        <end position="221"/>
    </location>
</feature>
<accession>A0A8J3A932</accession>
<evidence type="ECO:0000256" key="5">
    <source>
        <dbReference type="ARBA" id="ARBA00023136"/>
    </source>
</evidence>
<reference evidence="8" key="2">
    <citation type="submission" date="2020-09" db="EMBL/GenBank/DDBJ databases">
        <authorList>
            <person name="Sun Q."/>
            <person name="Zhou Y."/>
        </authorList>
    </citation>
    <scope>NUCLEOTIDE SEQUENCE</scope>
    <source>
        <strain evidence="8">CGMCC 1.14988</strain>
    </source>
</reference>
<feature type="transmembrane region" description="Helical" evidence="7">
    <location>
        <begin position="268"/>
        <end position="289"/>
    </location>
</feature>
<keyword evidence="3 7" id="KW-0812">Transmembrane</keyword>
<gene>
    <name evidence="8" type="ORF">GCM10011354_22860</name>
</gene>
<sequence length="309" mass="31553">MEGREATVGGREHRNADDDASAGGPAGTATSRARSTVSGLLDRLPRRVRNLVQRLADRDLISQASSLAFFGLVSALPLLLLTFAAVEAVAGDEALDTFLDQAAESGPEGSGEFLEQLADNGGSFTIATIVFTLWPATAYGAGLRRALLRASGEDESAPGLRGRLRGLALVLLLPTLMLAGLPLAFVLSTLSGDGTLATLLGWVLALLGATVLGGVVTATVYRTFAPASLGWRGTAGGAVLTAALTALFSVGFVVYLNVADTEERFGGGTIAIVVLLGLWLFVANALLLAGYQGVLALDPEAGTGDGDGG</sequence>
<reference evidence="8" key="1">
    <citation type="journal article" date="2014" name="Int. J. Syst. Evol. Microbiol.">
        <title>Complete genome sequence of Corynebacterium casei LMG S-19264T (=DSM 44701T), isolated from a smear-ripened cheese.</title>
        <authorList>
            <consortium name="US DOE Joint Genome Institute (JGI-PGF)"/>
            <person name="Walter F."/>
            <person name="Albersmeier A."/>
            <person name="Kalinowski J."/>
            <person name="Ruckert C."/>
        </authorList>
    </citation>
    <scope>NUCLEOTIDE SEQUENCE</scope>
    <source>
        <strain evidence="8">CGMCC 1.14988</strain>
    </source>
</reference>
<keyword evidence="5 7" id="KW-0472">Membrane</keyword>
<evidence type="ECO:0008006" key="10">
    <source>
        <dbReference type="Google" id="ProtNLM"/>
    </source>
</evidence>
<proteinExistence type="predicted"/>
<keyword evidence="2" id="KW-1003">Cell membrane</keyword>
<feature type="region of interest" description="Disordered" evidence="6">
    <location>
        <begin position="1"/>
        <end position="37"/>
    </location>
</feature>
<feature type="compositionally biased region" description="Low complexity" evidence="6">
    <location>
        <begin position="21"/>
        <end position="34"/>
    </location>
</feature>
<evidence type="ECO:0000256" key="6">
    <source>
        <dbReference type="SAM" id="MobiDB-lite"/>
    </source>
</evidence>
<dbReference type="InterPro" id="IPR017039">
    <property type="entry name" value="Virul_fac_BrkB"/>
</dbReference>
<evidence type="ECO:0000256" key="2">
    <source>
        <dbReference type="ARBA" id="ARBA00022475"/>
    </source>
</evidence>
<evidence type="ECO:0000313" key="8">
    <source>
        <dbReference type="EMBL" id="GGI07193.1"/>
    </source>
</evidence>
<dbReference type="Pfam" id="PF03631">
    <property type="entry name" value="Virul_fac_BrkB"/>
    <property type="match status" value="1"/>
</dbReference>
<feature type="compositionally biased region" description="Basic and acidic residues" evidence="6">
    <location>
        <begin position="1"/>
        <end position="17"/>
    </location>
</feature>
<comment type="caution">
    <text evidence="8">The sequence shown here is derived from an EMBL/GenBank/DDBJ whole genome shotgun (WGS) entry which is preliminary data.</text>
</comment>
<dbReference type="AlphaFoldDB" id="A0A8J3A932"/>
<feature type="transmembrane region" description="Helical" evidence="7">
    <location>
        <begin position="164"/>
        <end position="187"/>
    </location>
</feature>